<feature type="region of interest" description="Disordered" evidence="1">
    <location>
        <begin position="1"/>
        <end position="29"/>
    </location>
</feature>
<dbReference type="InParanoid" id="A0A4V1M3L1"/>
<dbReference type="EMBL" id="SDIL01000073">
    <property type="protein sequence ID" value="RXK37247.1"/>
    <property type="molecule type" value="Genomic_DNA"/>
</dbReference>
<feature type="compositionally biased region" description="Polar residues" evidence="1">
    <location>
        <begin position="1"/>
        <end position="10"/>
    </location>
</feature>
<feature type="region of interest" description="Disordered" evidence="1">
    <location>
        <begin position="389"/>
        <end position="540"/>
    </location>
</feature>
<evidence type="ECO:0000313" key="2">
    <source>
        <dbReference type="EMBL" id="RXK37247.1"/>
    </source>
</evidence>
<sequence length="540" mass="60400">MGTHNKQQLTLRRATEPPGDSPGSSTLRAPTVNDVLDAFLPQDKSERVLLHSFASAVREGYLRSIVHLPEGLNSHGFGESAALIRSHLLGYGPSERYTELDTWKSTLAPEAIIIIPRDTSVDDPPQQSPSSSKEEVSLGKIRVVYEVDRGSTLRFRVERKEKPTGIRLLDYYHLSQEAQEPEIREAAIRIVQRQSSVVDKINSDNKDKTRWDTLHSTGWKPTGAGRMKFDHDPLNGRTTISMSNEFSLTFQESRAADGKTQHVVTLSHQGTKTDHLKVLTSGQYQSIQRREQNGSWLQWRTDGERTDLRVAKQSKASNDRKLATEVTKDADSKADIQGKSVGENTVTDKYGSDNETRVEHEEAKIPMTIPLMLQIPECWQQECLDGPPIVTFDDLPENPDESQQKFWPTQSSTPVRSFSLDSRPVTQRHPVRAGGLNVFKNGSVSQARRSNSHRAETLLGGTRRTSHSRQGDAQESADVARGPEIMDRDQHSSSPTHDLDLPSSTLTAAQSPDINQHEQDKQDERDQQSGLHSSTETIRQ</sequence>
<reference evidence="2 3" key="1">
    <citation type="submission" date="2016-06" db="EMBL/GenBank/DDBJ databases">
        <title>Evolution of pathogenesis and genome organization in the Tremellales.</title>
        <authorList>
            <person name="Cuomo C."/>
            <person name="Litvintseva A."/>
            <person name="Heitman J."/>
            <person name="Chen Y."/>
            <person name="Sun S."/>
            <person name="Springer D."/>
            <person name="Dromer F."/>
            <person name="Young S."/>
            <person name="Zeng Q."/>
            <person name="Chapman S."/>
            <person name="Gujja S."/>
            <person name="Saif S."/>
            <person name="Birren B."/>
        </authorList>
    </citation>
    <scope>NUCLEOTIDE SEQUENCE [LARGE SCALE GENOMIC DNA]</scope>
    <source>
        <strain evidence="2 3">ATCC 28783</strain>
    </source>
</reference>
<feature type="compositionally biased region" description="Polar residues" evidence="1">
    <location>
        <begin position="528"/>
        <end position="540"/>
    </location>
</feature>
<organism evidence="2 3">
    <name type="scientific">Tremella mesenterica</name>
    <name type="common">Jelly fungus</name>
    <dbReference type="NCBI Taxonomy" id="5217"/>
    <lineage>
        <taxon>Eukaryota</taxon>
        <taxon>Fungi</taxon>
        <taxon>Dikarya</taxon>
        <taxon>Basidiomycota</taxon>
        <taxon>Agaricomycotina</taxon>
        <taxon>Tremellomycetes</taxon>
        <taxon>Tremellales</taxon>
        <taxon>Tremellaceae</taxon>
        <taxon>Tremella</taxon>
    </lineage>
</organism>
<comment type="caution">
    <text evidence="2">The sequence shown here is derived from an EMBL/GenBank/DDBJ whole genome shotgun (WGS) entry which is preliminary data.</text>
</comment>
<feature type="compositionally biased region" description="Basic and acidic residues" evidence="1">
    <location>
        <begin position="515"/>
        <end position="527"/>
    </location>
</feature>
<dbReference type="VEuPathDB" id="FungiDB:TREMEDRAFT_64345"/>
<name>A0A4V1M3L1_TREME</name>
<feature type="compositionally biased region" description="Polar residues" evidence="1">
    <location>
        <begin position="492"/>
        <end position="514"/>
    </location>
</feature>
<keyword evidence="3" id="KW-1185">Reference proteome</keyword>
<dbReference type="AlphaFoldDB" id="A0A4V1M3L1"/>
<proteinExistence type="predicted"/>
<accession>A0A4V1M3L1</accession>
<gene>
    <name evidence="2" type="ORF">M231_05468</name>
</gene>
<feature type="compositionally biased region" description="Polar residues" evidence="1">
    <location>
        <begin position="440"/>
        <end position="449"/>
    </location>
</feature>
<dbReference type="Proteomes" id="UP000289152">
    <property type="component" value="Unassembled WGS sequence"/>
</dbReference>
<feature type="compositionally biased region" description="Polar residues" evidence="1">
    <location>
        <begin position="404"/>
        <end position="420"/>
    </location>
</feature>
<protein>
    <submittedName>
        <fullName evidence="2">Uncharacterized protein</fullName>
    </submittedName>
</protein>
<evidence type="ECO:0000256" key="1">
    <source>
        <dbReference type="SAM" id="MobiDB-lite"/>
    </source>
</evidence>
<evidence type="ECO:0000313" key="3">
    <source>
        <dbReference type="Proteomes" id="UP000289152"/>
    </source>
</evidence>